<organism evidence="3 4">
    <name type="scientific">Bugula neritina</name>
    <name type="common">Brown bryozoan</name>
    <name type="synonym">Sertularia neritina</name>
    <dbReference type="NCBI Taxonomy" id="10212"/>
    <lineage>
        <taxon>Eukaryota</taxon>
        <taxon>Metazoa</taxon>
        <taxon>Spiralia</taxon>
        <taxon>Lophotrochozoa</taxon>
        <taxon>Bryozoa</taxon>
        <taxon>Gymnolaemata</taxon>
        <taxon>Cheilostomatida</taxon>
        <taxon>Flustrina</taxon>
        <taxon>Buguloidea</taxon>
        <taxon>Bugulidae</taxon>
        <taxon>Bugula</taxon>
    </lineage>
</organism>
<keyword evidence="1 2" id="KW-0732">Signal</keyword>
<dbReference type="Gene3D" id="2.70.220.10">
    <property type="entry name" value="Ganglioside GM2 activator"/>
    <property type="match status" value="1"/>
</dbReference>
<keyword evidence="4" id="KW-1185">Reference proteome</keyword>
<sequence length="117" mass="12674">MLSRIVAFALSFALASAVSVVTDCGPSDAYIKFHNIDISPMPFNFNDNITVEVDVETFNQIGDGVRMSVNLKKRNLGDFLWETPCTNIGAIPNAGVEGYIGTWSTMFPANVLSLPSV</sequence>
<comment type="caution">
    <text evidence="3">The sequence shown here is derived from an EMBL/GenBank/DDBJ whole genome shotgun (WGS) entry which is preliminary data.</text>
</comment>
<evidence type="ECO:0000256" key="1">
    <source>
        <dbReference type="ARBA" id="ARBA00022729"/>
    </source>
</evidence>
<evidence type="ECO:0000313" key="4">
    <source>
        <dbReference type="Proteomes" id="UP000593567"/>
    </source>
</evidence>
<accession>A0A7J7KDK1</accession>
<dbReference type="EMBL" id="VXIV02000758">
    <property type="protein sequence ID" value="KAF6036253.1"/>
    <property type="molecule type" value="Genomic_DNA"/>
</dbReference>
<protein>
    <submittedName>
        <fullName evidence="3">Uncharacterized protein</fullName>
    </submittedName>
</protein>
<dbReference type="Proteomes" id="UP000593567">
    <property type="component" value="Unassembled WGS sequence"/>
</dbReference>
<gene>
    <name evidence="3" type="ORF">EB796_005427</name>
</gene>
<dbReference type="AlphaFoldDB" id="A0A7J7KDK1"/>
<feature type="signal peptide" evidence="2">
    <location>
        <begin position="1"/>
        <end position="17"/>
    </location>
</feature>
<evidence type="ECO:0000256" key="2">
    <source>
        <dbReference type="SAM" id="SignalP"/>
    </source>
</evidence>
<dbReference type="SUPFAM" id="SSF63707">
    <property type="entry name" value="Ganglioside M2 (gm2) activator"/>
    <property type="match status" value="1"/>
</dbReference>
<feature type="chain" id="PRO_5029605665" evidence="2">
    <location>
        <begin position="18"/>
        <end position="117"/>
    </location>
</feature>
<name>A0A7J7KDK1_BUGNE</name>
<dbReference type="InterPro" id="IPR036846">
    <property type="entry name" value="GM2-AP_sf"/>
</dbReference>
<proteinExistence type="predicted"/>
<evidence type="ECO:0000313" key="3">
    <source>
        <dbReference type="EMBL" id="KAF6036253.1"/>
    </source>
</evidence>
<reference evidence="3" key="1">
    <citation type="submission" date="2020-06" db="EMBL/GenBank/DDBJ databases">
        <title>Draft genome of Bugula neritina, a colonial animal packing powerful symbionts and potential medicines.</title>
        <authorList>
            <person name="Rayko M."/>
        </authorList>
    </citation>
    <scope>NUCLEOTIDE SEQUENCE [LARGE SCALE GENOMIC DNA]</scope>
    <source>
        <strain evidence="3">Kwan_BN1</strain>
    </source>
</reference>